<dbReference type="AlphaFoldDB" id="D2SBI0"/>
<dbReference type="eggNOG" id="ENOG50330U0">
    <property type="taxonomic scope" value="Bacteria"/>
</dbReference>
<protein>
    <recommendedName>
        <fullName evidence="3">DUF2971 domain-containing protein</fullName>
    </recommendedName>
</protein>
<evidence type="ECO:0000313" key="2">
    <source>
        <dbReference type="Proteomes" id="UP000001382"/>
    </source>
</evidence>
<keyword evidence="2" id="KW-1185">Reference proteome</keyword>
<accession>D2SBI0</accession>
<dbReference type="Proteomes" id="UP000001382">
    <property type="component" value="Chromosome"/>
</dbReference>
<sequence>MTDLPRGLCHYTSGQGLLGIVQAREIWATHILYLNDHTEYQSVYDDAKSLLERITVLRELSHEAPRLRDAILSNLGPITRGRPAGVFVASLSENWDDLSQWRGYTQPGDGYGVVFDPEVLRAHAVSEGWTLEKCLYGSRSVSTLVSIIRETFTRYIGGGWTHDEAGATSAVMDLSQKILPIAPLVKHEAFAAENEWRLISPPLYYKNERLEFRPGRSFLVPYLRFKYADPGERAIMHVSVGPGPNADLAVQAVLAVIGQNGLNCGCGATGAPYRPW</sequence>
<dbReference type="KEGG" id="gob:Gobs_3495"/>
<dbReference type="InterPro" id="IPR021352">
    <property type="entry name" value="DUF2971"/>
</dbReference>
<dbReference type="HOGENOM" id="CLU_061528_1_0_11"/>
<evidence type="ECO:0008006" key="3">
    <source>
        <dbReference type="Google" id="ProtNLM"/>
    </source>
</evidence>
<name>D2SBI0_GEOOG</name>
<evidence type="ECO:0000313" key="1">
    <source>
        <dbReference type="EMBL" id="ADB76087.1"/>
    </source>
</evidence>
<gene>
    <name evidence="1" type="ordered locus">Gobs_3495</name>
</gene>
<reference evidence="1 2" key="1">
    <citation type="journal article" date="2010" name="Stand. Genomic Sci.">
        <title>Complete genome sequence of Geodermatophilus obscurus type strain (G-20).</title>
        <authorList>
            <person name="Ivanova N."/>
            <person name="Sikorski J."/>
            <person name="Jando M."/>
            <person name="Munk C."/>
            <person name="Lapidus A."/>
            <person name="Glavina Del Rio T."/>
            <person name="Copeland A."/>
            <person name="Tice H."/>
            <person name="Cheng J.-F."/>
            <person name="Lucas S."/>
            <person name="Chen F."/>
            <person name="Nolan M."/>
            <person name="Bruce D."/>
            <person name="Goodwin L."/>
            <person name="Pitluck S."/>
            <person name="Mavromatis K."/>
            <person name="Mikhailova N."/>
            <person name="Pati A."/>
            <person name="Chen A."/>
            <person name="Palaniappan K."/>
            <person name="Land M."/>
            <person name="Hauser L."/>
            <person name="Chang Y.-J."/>
            <person name="Jeffries C.D."/>
            <person name="Meincke L."/>
            <person name="Brettin T."/>
            <person name="Detter J.C."/>
            <person name="Detter J.C."/>
            <person name="Rohde M."/>
            <person name="Goeker M."/>
            <person name="Bristow J."/>
            <person name="Eisen J.A."/>
            <person name="Markowitz V."/>
            <person name="Hugenholtz P."/>
            <person name="Kyrpides N.C."/>
            <person name="Klenk H.-P."/>
        </authorList>
    </citation>
    <scope>NUCLEOTIDE SEQUENCE [LARGE SCALE GENOMIC DNA]</scope>
    <source>
        <strain evidence="2">ATCC 25078 / DSM 43160 / JCM 3152 / KCC A-0152 / KCTC 9177 / NBRC 13315 / NRRL B-3577 / G-20</strain>
    </source>
</reference>
<organism evidence="1 2">
    <name type="scientific">Geodermatophilus obscurus (strain ATCC 25078 / DSM 43160 / JCM 3152 / CCUG 61914 / KCC A-0152 / KCTC 9177 / NBRC 13315 / NRRL B-3577 / G-20)</name>
    <dbReference type="NCBI Taxonomy" id="526225"/>
    <lineage>
        <taxon>Bacteria</taxon>
        <taxon>Bacillati</taxon>
        <taxon>Actinomycetota</taxon>
        <taxon>Actinomycetes</taxon>
        <taxon>Geodermatophilales</taxon>
        <taxon>Geodermatophilaceae</taxon>
        <taxon>Geodermatophilus</taxon>
    </lineage>
</organism>
<proteinExistence type="predicted"/>
<dbReference type="Pfam" id="PF11185">
    <property type="entry name" value="DUF2971"/>
    <property type="match status" value="1"/>
</dbReference>
<reference evidence="2" key="2">
    <citation type="submission" date="2010-01" db="EMBL/GenBank/DDBJ databases">
        <title>The complete genome of Geodermatophilus obscurus DSM 43160.</title>
        <authorList>
            <consortium name="US DOE Joint Genome Institute (JGI-PGF)"/>
            <person name="Lucas S."/>
            <person name="Copeland A."/>
            <person name="Lapidus A."/>
            <person name="Glavina del Rio T."/>
            <person name="Dalin E."/>
            <person name="Tice H."/>
            <person name="Bruce D."/>
            <person name="Goodwin L."/>
            <person name="Pitluck S."/>
            <person name="Kyrpides N."/>
            <person name="Mavromatis K."/>
            <person name="Ivanova N."/>
            <person name="Munk A.C."/>
            <person name="Brettin T."/>
            <person name="Detter J.C."/>
            <person name="Han C."/>
            <person name="Larimer F."/>
            <person name="Land M."/>
            <person name="Hauser L."/>
            <person name="Markowitz V."/>
            <person name="Cheng J.-F."/>
            <person name="Hugenholtz P."/>
            <person name="Woyke T."/>
            <person name="Wu D."/>
            <person name="Jando M."/>
            <person name="Schneider S."/>
            <person name="Klenk H.-P."/>
            <person name="Eisen J.A."/>
        </authorList>
    </citation>
    <scope>NUCLEOTIDE SEQUENCE [LARGE SCALE GENOMIC DNA]</scope>
    <source>
        <strain evidence="2">ATCC 25078 / DSM 43160 / JCM 3152 / KCC A-0152 / KCTC 9177 / NBRC 13315 / NRRL B-3577 / G-20</strain>
    </source>
</reference>
<dbReference type="RefSeq" id="WP_012949516.1">
    <property type="nucleotide sequence ID" value="NC_013757.1"/>
</dbReference>
<dbReference type="EMBL" id="CP001867">
    <property type="protein sequence ID" value="ADB76087.1"/>
    <property type="molecule type" value="Genomic_DNA"/>
</dbReference>